<dbReference type="RefSeq" id="WP_097553253.1">
    <property type="nucleotide sequence ID" value="NZ_PCMW01000007.1"/>
</dbReference>
<dbReference type="AlphaFoldDB" id="A0A2H3KLZ5"/>
<feature type="domain" description="Glycosyl transferase family 1" evidence="2">
    <location>
        <begin position="203"/>
        <end position="353"/>
    </location>
</feature>
<evidence type="ECO:0000256" key="1">
    <source>
        <dbReference type="ARBA" id="ARBA00022679"/>
    </source>
</evidence>
<evidence type="ECO:0000313" key="5">
    <source>
        <dbReference type="Proteomes" id="UP000220828"/>
    </source>
</evidence>
<dbReference type="GO" id="GO:0016757">
    <property type="term" value="F:glycosyltransferase activity"/>
    <property type="evidence" value="ECO:0007669"/>
    <property type="project" value="InterPro"/>
</dbReference>
<keyword evidence="1 4" id="KW-0808">Transferase</keyword>
<dbReference type="SUPFAM" id="SSF53756">
    <property type="entry name" value="UDP-Glycosyltransferase/glycogen phosphorylase"/>
    <property type="match status" value="1"/>
</dbReference>
<reference evidence="4 5" key="1">
    <citation type="submission" date="2017-09" db="EMBL/GenBank/DDBJ databases">
        <title>Whole genomes of Flavobacteriaceae.</title>
        <authorList>
            <person name="Stine C."/>
            <person name="Li C."/>
            <person name="Tadesse D."/>
        </authorList>
    </citation>
    <scope>NUCLEOTIDE SEQUENCE [LARGE SCALE GENOMIC DNA]</scope>
    <source>
        <strain evidence="4 5">ATCC 35036</strain>
    </source>
</reference>
<dbReference type="Pfam" id="PF00534">
    <property type="entry name" value="Glycos_transf_1"/>
    <property type="match status" value="1"/>
</dbReference>
<organism evidence="4 5">
    <name type="scientific">Flavobacterium branchiophilum</name>
    <dbReference type="NCBI Taxonomy" id="55197"/>
    <lineage>
        <taxon>Bacteria</taxon>
        <taxon>Pseudomonadati</taxon>
        <taxon>Bacteroidota</taxon>
        <taxon>Flavobacteriia</taxon>
        <taxon>Flavobacteriales</taxon>
        <taxon>Flavobacteriaceae</taxon>
        <taxon>Flavobacterium</taxon>
    </lineage>
</organism>
<dbReference type="PANTHER" id="PTHR46401">
    <property type="entry name" value="GLYCOSYLTRANSFERASE WBBK-RELATED"/>
    <property type="match status" value="1"/>
</dbReference>
<gene>
    <name evidence="4" type="ORF">B0A77_01100</name>
</gene>
<name>A0A2H3KLZ5_9FLAO</name>
<proteinExistence type="predicted"/>
<dbReference type="PANTHER" id="PTHR46401:SF2">
    <property type="entry name" value="GLYCOSYLTRANSFERASE WBBK-RELATED"/>
    <property type="match status" value="1"/>
</dbReference>
<comment type="caution">
    <text evidence="4">The sequence shown here is derived from an EMBL/GenBank/DDBJ whole genome shotgun (WGS) entry which is preliminary data.</text>
</comment>
<dbReference type="Gene3D" id="3.40.50.2000">
    <property type="entry name" value="Glycogen Phosphorylase B"/>
    <property type="match status" value="2"/>
</dbReference>
<dbReference type="CDD" id="cd03809">
    <property type="entry name" value="GT4_MtfB-like"/>
    <property type="match status" value="1"/>
</dbReference>
<dbReference type="EMBL" id="PCMW01000007">
    <property type="protein sequence ID" value="PDS26842.1"/>
    <property type="molecule type" value="Genomic_DNA"/>
</dbReference>
<protein>
    <submittedName>
        <fullName evidence="4">Glycosyl transferase family 1</fullName>
    </submittedName>
</protein>
<dbReference type="OrthoDB" id="9801609at2"/>
<dbReference type="Proteomes" id="UP000220828">
    <property type="component" value="Unassembled WGS sequence"/>
</dbReference>
<dbReference type="InterPro" id="IPR001296">
    <property type="entry name" value="Glyco_trans_1"/>
</dbReference>
<sequence length="380" mass="44201">MNLENPIIIGYEAKRIYHNKTGLGNYCRDLIRILSTNYSKNSYFLYNPKKSDKNLFGYSNNNCIEKRPKNKIFEYFYNLWRQYFVVNDLINDNVNIYHGLSGELPFGLQSTSIKSVVTIHDLIFLHHPHFYKWIDRKIYTYKFKKAAQNADKIIAISEQTKSDIMQFFKIKENKIEVIYQGCHNIFKEKSTDSEKIALLKKLNLPETFILNVGTIEARKNIFQVVKAIKDTSIPLVILGKKTKYCLEIEKYISDNQMNDQVFFINGLSHQELATLYQLSTLFVYPSLFEGFGIPIIEAMYSKVPVITSKDGVFPEAGGPFSAYIDPNNCDEIKDKILELWNSSEKRAYMVEKSFEFVQKFNDPIIAKQVMDLYQALVSND</sequence>
<feature type="domain" description="Glycosyltransferase subfamily 4-like N-terminal" evidence="3">
    <location>
        <begin position="108"/>
        <end position="181"/>
    </location>
</feature>
<evidence type="ECO:0000313" key="4">
    <source>
        <dbReference type="EMBL" id="PDS26842.1"/>
    </source>
</evidence>
<evidence type="ECO:0000259" key="3">
    <source>
        <dbReference type="Pfam" id="PF13439"/>
    </source>
</evidence>
<evidence type="ECO:0000259" key="2">
    <source>
        <dbReference type="Pfam" id="PF00534"/>
    </source>
</evidence>
<dbReference type="InterPro" id="IPR028098">
    <property type="entry name" value="Glyco_trans_4-like_N"/>
</dbReference>
<dbReference type="Pfam" id="PF13439">
    <property type="entry name" value="Glyco_transf_4"/>
    <property type="match status" value="1"/>
</dbReference>
<accession>A0A2H3KLZ5</accession>